<dbReference type="RefSeq" id="WP_043255155.1">
    <property type="nucleotide sequence ID" value="NZ_HG322950.1"/>
</dbReference>
<keyword evidence="2" id="KW-0732">Signal</keyword>
<dbReference type="Proteomes" id="UP000025241">
    <property type="component" value="Chromosome I"/>
</dbReference>
<dbReference type="Pfam" id="PF02493">
    <property type="entry name" value="MORN"/>
    <property type="match status" value="9"/>
</dbReference>
<dbReference type="GO" id="GO:0004197">
    <property type="term" value="F:cysteine-type endopeptidase activity"/>
    <property type="evidence" value="ECO:0007669"/>
    <property type="project" value="InterPro"/>
</dbReference>
<dbReference type="OrthoDB" id="345222at2"/>
<dbReference type="eggNOG" id="COG4249">
    <property type="taxonomic scope" value="Bacteria"/>
</dbReference>
<evidence type="ECO:0000256" key="2">
    <source>
        <dbReference type="SAM" id="SignalP"/>
    </source>
</evidence>
<dbReference type="KEGG" id="pkc:PKB_4879"/>
<name>A0A024HNH6_PSEKB</name>
<organism evidence="4 5">
    <name type="scientific">Pseudomonas knackmussii (strain DSM 6978 / CCUG 54928 / LMG 23759 / B13)</name>
    <dbReference type="NCBI Taxonomy" id="1301098"/>
    <lineage>
        <taxon>Bacteria</taxon>
        <taxon>Pseudomonadati</taxon>
        <taxon>Pseudomonadota</taxon>
        <taxon>Gammaproteobacteria</taxon>
        <taxon>Pseudomonadales</taxon>
        <taxon>Pseudomonadaceae</taxon>
        <taxon>Pseudomonas</taxon>
    </lineage>
</organism>
<dbReference type="PROSITE" id="PS51257">
    <property type="entry name" value="PROKAR_LIPOPROTEIN"/>
    <property type="match status" value="1"/>
</dbReference>
<dbReference type="HOGENOM" id="CLU_018767_0_0_6"/>
<dbReference type="PANTHER" id="PTHR23084">
    <property type="entry name" value="PHOSPHATIDYLINOSITOL-4-PHOSPHATE 5-KINASE RELATED"/>
    <property type="match status" value="1"/>
</dbReference>
<evidence type="ECO:0000259" key="3">
    <source>
        <dbReference type="PROSITE" id="PS50208"/>
    </source>
</evidence>
<accession>A0A024HNH6</accession>
<reference evidence="4 5" key="2">
    <citation type="submission" date="2014-05" db="EMBL/GenBank/DDBJ databases">
        <title>Genome sequence of the 3-chlorobenzoate degrading bacterium Pseudomonas knackmussii B13 shows multiple evidence for horizontal gene transfer.</title>
        <authorList>
            <person name="Miyazaki R."/>
            <person name="Bertelli C."/>
            <person name="Falquet L."/>
            <person name="Robinson-Rechavi M."/>
            <person name="Gharib W."/>
            <person name="Roy S."/>
            <person name="Van der Meer J.R."/>
        </authorList>
    </citation>
    <scope>NUCLEOTIDE SEQUENCE [LARGE SCALE GENOMIC DNA]</scope>
    <source>
        <strain evidence="4 5">B13</strain>
    </source>
</reference>
<evidence type="ECO:0000256" key="1">
    <source>
        <dbReference type="ARBA" id="ARBA00022737"/>
    </source>
</evidence>
<dbReference type="InterPro" id="IPR029030">
    <property type="entry name" value="Caspase-like_dom_sf"/>
</dbReference>
<reference evidence="4 5" key="1">
    <citation type="submission" date="2013-03" db="EMBL/GenBank/DDBJ databases">
        <authorList>
            <person name="Linke B."/>
        </authorList>
    </citation>
    <scope>NUCLEOTIDE SEQUENCE [LARGE SCALE GENOMIC DNA]</scope>
    <source>
        <strain evidence="4 5">B13</strain>
    </source>
</reference>
<dbReference type="GO" id="GO:0006508">
    <property type="term" value="P:proteolysis"/>
    <property type="evidence" value="ECO:0007669"/>
    <property type="project" value="InterPro"/>
</dbReference>
<proteinExistence type="predicted"/>
<dbReference type="PROSITE" id="PS50208">
    <property type="entry name" value="CASPASE_P20"/>
    <property type="match status" value="1"/>
</dbReference>
<dbReference type="SUPFAM" id="SSF52129">
    <property type="entry name" value="Caspase-like"/>
    <property type="match status" value="1"/>
</dbReference>
<dbReference type="Gene3D" id="2.20.110.10">
    <property type="entry name" value="Histone H3 K4-specific methyltransferase SET7/9 N-terminal domain"/>
    <property type="match status" value="4"/>
</dbReference>
<evidence type="ECO:0000313" key="5">
    <source>
        <dbReference type="Proteomes" id="UP000025241"/>
    </source>
</evidence>
<dbReference type="Pfam" id="PF01650">
    <property type="entry name" value="Peptidase_C13"/>
    <property type="match status" value="1"/>
</dbReference>
<keyword evidence="1" id="KW-0677">Repeat</keyword>
<feature type="signal peptide" evidence="2">
    <location>
        <begin position="1"/>
        <end position="18"/>
    </location>
</feature>
<dbReference type="InterPro" id="IPR001096">
    <property type="entry name" value="Peptidase_C13"/>
</dbReference>
<feature type="domain" description="Caspase family p20" evidence="3">
    <location>
        <begin position="365"/>
        <end position="436"/>
    </location>
</feature>
<keyword evidence="5" id="KW-1185">Reference proteome</keyword>
<dbReference type="SMART" id="SM00698">
    <property type="entry name" value="MORN"/>
    <property type="match status" value="9"/>
</dbReference>
<dbReference type="Gene3D" id="3.40.50.1460">
    <property type="match status" value="1"/>
</dbReference>
<feature type="chain" id="PRO_5001530116" description="Caspase family p20 domain-containing protein" evidence="2">
    <location>
        <begin position="19"/>
        <end position="549"/>
    </location>
</feature>
<dbReference type="PATRIC" id="fig|1301098.3.peg.4866"/>
<sequence>MRAALPSLALLLLLTACGQGDSVPSESVTLPDGSHYKGGLVDGRLQGEGRLDYPNGAWYQGHFDKGVFAGKGEWHGADGSVYNGEFRAGLYDGEGLLSQGMTHYRGQFRRGLYEGEGLLELPDGSVHQGHFAKGMANGQGLLDDGQGNEYSGEFLNGQLQGEGLFTDRDGDRYSGGFRDTQFEGQGHFKNADGDVWSGEFRQGALNGRGQYQGNDGTRYKGGFVDWRFSGSGELMQTDGQVYRGEFADGKYAGLGTLRGTDGKVLSGIWSNGLRRRDEHGQLVPNPLELGLLEQGRLLDQAVAAVPQSTPRPELYVLSIGGDGKQSVFLREADYVARMLGERFAARGVITLVNNRGHAADRPMATRESIARVVRALAQRSGPEDLVFVYLTSHGSHDHQLVLDMPGIRIDNLPADAMAELLAPLKQRDKILVISACYSGGFIEPLKDERTLIITAARSDRVSFGCSEEADFTYFGQALFADALHVTDDLQQAFQLASAEVARREKEQSFEASEPQIWAPPGVLAHWKSLRAAQAGQALSANTPDQREKP</sequence>
<dbReference type="InterPro" id="IPR003409">
    <property type="entry name" value="MORN"/>
</dbReference>
<dbReference type="AlphaFoldDB" id="A0A024HNH6"/>
<gene>
    <name evidence="4" type="ORF">PKB_4879</name>
</gene>
<dbReference type="eggNOG" id="COG4642">
    <property type="taxonomic scope" value="Bacteria"/>
</dbReference>
<dbReference type="EMBL" id="HG322950">
    <property type="protein sequence ID" value="CDF86199.1"/>
    <property type="molecule type" value="Genomic_DNA"/>
</dbReference>
<protein>
    <recommendedName>
        <fullName evidence="3">Caspase family p20 domain-containing protein</fullName>
    </recommendedName>
</protein>
<dbReference type="PANTHER" id="PTHR23084:SF263">
    <property type="entry name" value="MORN REPEAT-CONTAINING PROTEIN 1"/>
    <property type="match status" value="1"/>
</dbReference>
<dbReference type="STRING" id="1301098.PKB_4879"/>
<dbReference type="SUPFAM" id="SSF82185">
    <property type="entry name" value="Histone H3 K4-specific methyltransferase SET7/9 N-terminal domain"/>
    <property type="match status" value="3"/>
</dbReference>
<evidence type="ECO:0000313" key="4">
    <source>
        <dbReference type="EMBL" id="CDF86199.1"/>
    </source>
</evidence>
<dbReference type="InterPro" id="IPR001309">
    <property type="entry name" value="Pept_C14_p20"/>
</dbReference>